<keyword evidence="1" id="KW-1133">Transmembrane helix</keyword>
<reference evidence="2" key="1">
    <citation type="submission" date="2022-10" db="EMBL/GenBank/DDBJ databases">
        <title>Comparative genomics and taxonomic characterization of three novel marine species of genus Reichenbachiella exhibiting antioxidant and polysaccharide degradation activities.</title>
        <authorList>
            <person name="Muhammad N."/>
            <person name="Lee Y.-J."/>
            <person name="Ko J."/>
            <person name="Kim S.-G."/>
        </authorList>
    </citation>
    <scope>NUCLEOTIDE SEQUENCE</scope>
    <source>
        <strain evidence="2">Wsw4-B4</strain>
    </source>
</reference>
<keyword evidence="3" id="KW-1185">Reference proteome</keyword>
<protein>
    <submittedName>
        <fullName evidence="2">Uncharacterized protein</fullName>
    </submittedName>
</protein>
<accession>A0ABY6CWV6</accession>
<proteinExistence type="predicted"/>
<keyword evidence="1" id="KW-0472">Membrane</keyword>
<dbReference type="Proteomes" id="UP001062165">
    <property type="component" value="Chromosome"/>
</dbReference>
<feature type="transmembrane region" description="Helical" evidence="1">
    <location>
        <begin position="21"/>
        <end position="39"/>
    </location>
</feature>
<gene>
    <name evidence="2" type="ORF">N7E81_12630</name>
</gene>
<sequence>MRIKLVKPKRRFRLEHEWSRILMWLASIVGMVWFTSIALKSQLLNFNPDDYTTRVALLKHNPHITASQDGKKVVLDRVNHTYIDISGPLEFDNGFDSDSFMNEVLAGDTITYTIRKGSSNMSGQVFAISKGDKVYMALEHLKKYDTPLYKVITSLGLVFVFVVTLQMAVNQYADVSISNGTITIQLKSTEKSL</sequence>
<evidence type="ECO:0000256" key="1">
    <source>
        <dbReference type="SAM" id="Phobius"/>
    </source>
</evidence>
<organism evidence="2 3">
    <name type="scientific">Reichenbachiella carrageenanivorans</name>
    <dbReference type="NCBI Taxonomy" id="2979869"/>
    <lineage>
        <taxon>Bacteria</taxon>
        <taxon>Pseudomonadati</taxon>
        <taxon>Bacteroidota</taxon>
        <taxon>Cytophagia</taxon>
        <taxon>Cytophagales</taxon>
        <taxon>Reichenbachiellaceae</taxon>
        <taxon>Reichenbachiella</taxon>
    </lineage>
</organism>
<name>A0ABY6CWV6_9BACT</name>
<keyword evidence="1" id="KW-0812">Transmembrane</keyword>
<dbReference type="EMBL" id="CP106735">
    <property type="protein sequence ID" value="UXX78204.1"/>
    <property type="molecule type" value="Genomic_DNA"/>
</dbReference>
<feature type="transmembrane region" description="Helical" evidence="1">
    <location>
        <begin position="148"/>
        <end position="169"/>
    </location>
</feature>
<evidence type="ECO:0000313" key="2">
    <source>
        <dbReference type="EMBL" id="UXX78204.1"/>
    </source>
</evidence>
<evidence type="ECO:0000313" key="3">
    <source>
        <dbReference type="Proteomes" id="UP001062165"/>
    </source>
</evidence>
<dbReference type="RefSeq" id="WP_263049950.1">
    <property type="nucleotide sequence ID" value="NZ_CP106735.1"/>
</dbReference>